<evidence type="ECO:0000313" key="13">
    <source>
        <dbReference type="Proteomes" id="UP000623467"/>
    </source>
</evidence>
<keyword evidence="4 11" id="KW-0813">Transport</keyword>
<dbReference type="GO" id="GO:0004601">
    <property type="term" value="F:peroxidase activity"/>
    <property type="evidence" value="ECO:0007669"/>
    <property type="project" value="UniProtKB-KW"/>
</dbReference>
<comment type="caution">
    <text evidence="12">The sequence shown here is derived from an EMBL/GenBank/DDBJ whole genome shotgun (WGS) entry which is preliminary data.</text>
</comment>
<sequence>MASSQELYHVKQQFFLGAYKTLISLPLPDSSSPDYIPTIVYQARAHIALNDPAAALALLPADSENVAVKAVSALARYVSTSDSARQESILEELRDLAVEIEGEDVDGTDLDKLSVRVLAGTAFARAREVEEALETLGAETEDLEAVAVVVQIYLSINRTDRAKKEFDRAKQWAEDDLLLQLIESSIGLVAVKDGYSNANSFYTEQLGNPSLSSPHILTARGVTRILRNEIPEAKSDLEESLEQQKGDAETLAAFMVASGIESKKGEADEMWTRLQTEHPMHPLVVDVAQKADLFDESAAKFTVPPLAVAAAA</sequence>
<dbReference type="PIRSF" id="PIRSF016478">
    <property type="entry name" value="Coatomer_esu"/>
    <property type="match status" value="1"/>
</dbReference>
<name>A0A8H7DGJ2_9AGAR</name>
<keyword evidence="13" id="KW-1185">Reference proteome</keyword>
<keyword evidence="8 11" id="KW-0333">Golgi apparatus</keyword>
<proteinExistence type="inferred from homology"/>
<comment type="function">
    <text evidence="11">The coatomer is a cytosolic protein complex that binds to dilysine motifs and reversibly associates with Golgi non-clathrin-coated vesicles, which further mediate biosynthetic protein transport from the ER, via the Golgi up to the trans Golgi network. The coatomer complex is required for budding from Golgi membranes, and is essential for the retrograde Golgi-to-ER transport of dilysine-tagged proteins.</text>
</comment>
<comment type="subcellular location">
    <subcellularLocation>
        <location evidence="2">Cytoplasmic vesicle</location>
        <location evidence="2">COPI-coated vesicle membrane</location>
        <topology evidence="2">Peripheral membrane protein</topology>
        <orientation evidence="2">Cytoplasmic side</orientation>
    </subcellularLocation>
    <subcellularLocation>
        <location evidence="1">Golgi apparatus membrane</location>
        <topology evidence="1">Peripheral membrane protein</topology>
        <orientation evidence="1">Cytoplasmic side</orientation>
    </subcellularLocation>
</comment>
<dbReference type="SUPFAM" id="SSF48452">
    <property type="entry name" value="TPR-like"/>
    <property type="match status" value="1"/>
</dbReference>
<comment type="similarity">
    <text evidence="3 11">Belongs to the COPE family.</text>
</comment>
<evidence type="ECO:0000256" key="7">
    <source>
        <dbReference type="ARBA" id="ARBA00022927"/>
    </source>
</evidence>
<dbReference type="EMBL" id="JACAZH010000004">
    <property type="protein sequence ID" value="KAF7370586.1"/>
    <property type="molecule type" value="Genomic_DNA"/>
</dbReference>
<evidence type="ECO:0000256" key="1">
    <source>
        <dbReference type="ARBA" id="ARBA00004255"/>
    </source>
</evidence>
<evidence type="ECO:0000256" key="10">
    <source>
        <dbReference type="ARBA" id="ARBA00023329"/>
    </source>
</evidence>
<dbReference type="Proteomes" id="UP000623467">
    <property type="component" value="Unassembled WGS sequence"/>
</dbReference>
<keyword evidence="7 11" id="KW-0653">Protein transport</keyword>
<keyword evidence="9 11" id="KW-0472">Membrane</keyword>
<keyword evidence="12" id="KW-0575">Peroxidase</keyword>
<dbReference type="AlphaFoldDB" id="A0A8H7DGJ2"/>
<organism evidence="12 13">
    <name type="scientific">Mycena sanguinolenta</name>
    <dbReference type="NCBI Taxonomy" id="230812"/>
    <lineage>
        <taxon>Eukaryota</taxon>
        <taxon>Fungi</taxon>
        <taxon>Dikarya</taxon>
        <taxon>Basidiomycota</taxon>
        <taxon>Agaricomycotina</taxon>
        <taxon>Agaricomycetes</taxon>
        <taxon>Agaricomycetidae</taxon>
        <taxon>Agaricales</taxon>
        <taxon>Marasmiineae</taxon>
        <taxon>Mycenaceae</taxon>
        <taxon>Mycena</taxon>
    </lineage>
</organism>
<keyword evidence="10 11" id="KW-0968">Cytoplasmic vesicle</keyword>
<evidence type="ECO:0000256" key="3">
    <source>
        <dbReference type="ARBA" id="ARBA00008827"/>
    </source>
</evidence>
<evidence type="ECO:0000256" key="4">
    <source>
        <dbReference type="ARBA" id="ARBA00022448"/>
    </source>
</evidence>
<dbReference type="GO" id="GO:0015031">
    <property type="term" value="P:protein transport"/>
    <property type="evidence" value="ECO:0007669"/>
    <property type="project" value="UniProtKB-UniRule"/>
</dbReference>
<dbReference type="Gene3D" id="1.25.40.10">
    <property type="entry name" value="Tetratricopeptide repeat domain"/>
    <property type="match status" value="1"/>
</dbReference>
<dbReference type="GO" id="GO:0006890">
    <property type="term" value="P:retrograde vesicle-mediated transport, Golgi to endoplasmic reticulum"/>
    <property type="evidence" value="ECO:0007669"/>
    <property type="project" value="UniProtKB-UniRule"/>
</dbReference>
<evidence type="ECO:0000256" key="9">
    <source>
        <dbReference type="ARBA" id="ARBA00023136"/>
    </source>
</evidence>
<dbReference type="GO" id="GO:0005198">
    <property type="term" value="F:structural molecule activity"/>
    <property type="evidence" value="ECO:0007669"/>
    <property type="project" value="UniProtKB-UniRule"/>
</dbReference>
<protein>
    <recommendedName>
        <fullName evidence="11">Coatomer subunit epsilon</fullName>
    </recommendedName>
</protein>
<dbReference type="InterPro" id="IPR011990">
    <property type="entry name" value="TPR-like_helical_dom_sf"/>
</dbReference>
<evidence type="ECO:0000256" key="5">
    <source>
        <dbReference type="ARBA" id="ARBA00022490"/>
    </source>
</evidence>
<dbReference type="GO" id="GO:0006888">
    <property type="term" value="P:endoplasmic reticulum to Golgi vesicle-mediated transport"/>
    <property type="evidence" value="ECO:0007669"/>
    <property type="project" value="TreeGrafter"/>
</dbReference>
<dbReference type="Pfam" id="PF04733">
    <property type="entry name" value="Coatomer_E"/>
    <property type="match status" value="1"/>
</dbReference>
<dbReference type="GO" id="GO:0000139">
    <property type="term" value="C:Golgi membrane"/>
    <property type="evidence" value="ECO:0007669"/>
    <property type="project" value="UniProtKB-SubCell"/>
</dbReference>
<keyword evidence="12" id="KW-0560">Oxidoreductase</keyword>
<dbReference type="OrthoDB" id="310217at2759"/>
<dbReference type="InterPro" id="IPR006822">
    <property type="entry name" value="Coatomer_esu"/>
</dbReference>
<accession>A0A8H7DGJ2</accession>
<keyword evidence="6 11" id="KW-0931">ER-Golgi transport</keyword>
<gene>
    <name evidence="12" type="ORF">MSAN_00691100</name>
</gene>
<evidence type="ECO:0000256" key="11">
    <source>
        <dbReference type="PIRNR" id="PIRNR016478"/>
    </source>
</evidence>
<dbReference type="GO" id="GO:0030126">
    <property type="term" value="C:COPI vesicle coat"/>
    <property type="evidence" value="ECO:0007669"/>
    <property type="project" value="TreeGrafter"/>
</dbReference>
<evidence type="ECO:0000256" key="6">
    <source>
        <dbReference type="ARBA" id="ARBA00022892"/>
    </source>
</evidence>
<reference evidence="12" key="1">
    <citation type="submission" date="2020-05" db="EMBL/GenBank/DDBJ databases">
        <title>Mycena genomes resolve the evolution of fungal bioluminescence.</title>
        <authorList>
            <person name="Tsai I.J."/>
        </authorList>
    </citation>
    <scope>NUCLEOTIDE SEQUENCE</scope>
    <source>
        <strain evidence="12">160909Yilan</strain>
    </source>
</reference>
<evidence type="ECO:0000313" key="12">
    <source>
        <dbReference type="EMBL" id="KAF7370586.1"/>
    </source>
</evidence>
<dbReference type="PANTHER" id="PTHR10805:SF0">
    <property type="entry name" value="COATOMER SUBUNIT EPSILON"/>
    <property type="match status" value="1"/>
</dbReference>
<dbReference type="PANTHER" id="PTHR10805">
    <property type="entry name" value="COATOMER SUBUNIT EPSILON"/>
    <property type="match status" value="1"/>
</dbReference>
<dbReference type="GO" id="GO:0006891">
    <property type="term" value="P:intra-Golgi vesicle-mediated transport"/>
    <property type="evidence" value="ECO:0007669"/>
    <property type="project" value="TreeGrafter"/>
</dbReference>
<evidence type="ECO:0000256" key="2">
    <source>
        <dbReference type="ARBA" id="ARBA00004347"/>
    </source>
</evidence>
<evidence type="ECO:0000256" key="8">
    <source>
        <dbReference type="ARBA" id="ARBA00023034"/>
    </source>
</evidence>
<keyword evidence="5 11" id="KW-0963">Cytoplasm</keyword>